<evidence type="ECO:0000313" key="2">
    <source>
        <dbReference type="Proteomes" id="UP000295184"/>
    </source>
</evidence>
<organism evidence="1 2">
    <name type="scientific">Allofournierella massiliensis</name>
    <dbReference type="NCBI Taxonomy" id="1650663"/>
    <lineage>
        <taxon>Bacteria</taxon>
        <taxon>Bacillati</taxon>
        <taxon>Bacillota</taxon>
        <taxon>Clostridia</taxon>
        <taxon>Eubacteriales</taxon>
        <taxon>Oscillospiraceae</taxon>
        <taxon>Allofournierella</taxon>
    </lineage>
</organism>
<dbReference type="Pfam" id="PF11185">
    <property type="entry name" value="DUF2971"/>
    <property type="match status" value="1"/>
</dbReference>
<sequence length="304" mass="34651">MAEEARETLYHYCSLDTFYNIMENRSIWLSDISKSNDAEEIVFMTKKCREEIKKRFRPSADEDAEKIESIKKTDRLLSQFSENDYLKCWAMCFSEKADDLGQWRGYADDGRGVCIGFKGAMLERIAESGEPPADITDVFLRKVEYGERACNDSIKNTLSSIFEWSCDQKEMPQKVRDAVLSLVRMAPLYKKLAFKEEEEWRLGILTLTEKSLAPTFALRNIEHRKMAGGAVTMKNYGFTPKNNTLVSHIELVFSNLRDAIDTVIIGPKSGLSKLDVQLFLISLGLLDDLEDTSIAVIPSEASYR</sequence>
<protein>
    <submittedName>
        <fullName evidence="1">DUF2971 family protein</fullName>
    </submittedName>
</protein>
<gene>
    <name evidence="1" type="ORF">EDD77_11950</name>
</gene>
<comment type="caution">
    <text evidence="1">The sequence shown here is derived from an EMBL/GenBank/DDBJ whole genome shotgun (WGS) entry which is preliminary data.</text>
</comment>
<dbReference type="AlphaFoldDB" id="A0A4R1QMM3"/>
<name>A0A4R1QMM3_9FIRM</name>
<evidence type="ECO:0000313" key="1">
    <source>
        <dbReference type="EMBL" id="TCL54926.1"/>
    </source>
</evidence>
<dbReference type="InterPro" id="IPR021352">
    <property type="entry name" value="DUF2971"/>
</dbReference>
<dbReference type="OrthoDB" id="3034312at2"/>
<dbReference type="RefSeq" id="WP_058964388.1">
    <property type="nucleotide sequence ID" value="NZ_CABKVM010000017.1"/>
</dbReference>
<reference evidence="1 2" key="1">
    <citation type="submission" date="2019-03" db="EMBL/GenBank/DDBJ databases">
        <title>Genomic Encyclopedia of Type Strains, Phase IV (KMG-IV): sequencing the most valuable type-strain genomes for metagenomic binning, comparative biology and taxonomic classification.</title>
        <authorList>
            <person name="Goeker M."/>
        </authorList>
    </citation>
    <scope>NUCLEOTIDE SEQUENCE [LARGE SCALE GENOMIC DNA]</scope>
    <source>
        <strain evidence="1 2">DSM 100451</strain>
    </source>
</reference>
<proteinExistence type="predicted"/>
<dbReference type="EMBL" id="SLUM01000019">
    <property type="protein sequence ID" value="TCL54926.1"/>
    <property type="molecule type" value="Genomic_DNA"/>
</dbReference>
<dbReference type="STRING" id="1650663.GCA_001486665_01997"/>
<accession>A0A4R1QMM3</accession>
<dbReference type="Proteomes" id="UP000295184">
    <property type="component" value="Unassembled WGS sequence"/>
</dbReference>